<dbReference type="SUPFAM" id="SSF88723">
    <property type="entry name" value="PIN domain-like"/>
    <property type="match status" value="1"/>
</dbReference>
<reference evidence="1" key="1">
    <citation type="submission" date="2019-02" db="EMBL/GenBank/DDBJ databases">
        <authorList>
            <person name="Gruber-Vodicka R. H."/>
            <person name="Seah K. B. B."/>
        </authorList>
    </citation>
    <scope>NUCLEOTIDE SEQUENCE</scope>
    <source>
        <strain evidence="1">BECK_S313</strain>
    </source>
</reference>
<accession>A0A450W6F5</accession>
<dbReference type="CDD" id="cd18687">
    <property type="entry name" value="PIN_VapC-like"/>
    <property type="match status" value="1"/>
</dbReference>
<gene>
    <name evidence="1" type="ORF">BECKLPF1236B_GA0070989_103911</name>
</gene>
<name>A0A450W6F5_9GAMM</name>
<dbReference type="AlphaFoldDB" id="A0A450W6F5"/>
<proteinExistence type="predicted"/>
<organism evidence="1">
    <name type="scientific">Candidatus Kentrum sp. LPFa</name>
    <dbReference type="NCBI Taxonomy" id="2126335"/>
    <lineage>
        <taxon>Bacteria</taxon>
        <taxon>Pseudomonadati</taxon>
        <taxon>Pseudomonadota</taxon>
        <taxon>Gammaproteobacteria</taxon>
        <taxon>Candidatus Kentrum</taxon>
    </lineage>
</organism>
<sequence>MKKSVYVESSVVSYFTSRPSCDVVIAGHQTVTVEWWQLGRSAYEVFVSPLVIQEISDGDPLAAEARLEAIAGIPSVLISVDAQPIAEALVSSKAIPANSPRDALHIAIAATQGLDYLLTWNFKHINNANTRLLVSNVVSGFGYACPILCSPEELIGESDVQ</sequence>
<dbReference type="EMBL" id="CAADFK010000039">
    <property type="protein sequence ID" value="VFK12643.1"/>
    <property type="molecule type" value="Genomic_DNA"/>
</dbReference>
<dbReference type="InterPro" id="IPR029060">
    <property type="entry name" value="PIN-like_dom_sf"/>
</dbReference>
<evidence type="ECO:0000313" key="1">
    <source>
        <dbReference type="EMBL" id="VFK12643.1"/>
    </source>
</evidence>
<protein>
    <submittedName>
        <fullName evidence="1">Predicted nucleic acid-binding protein, contains PIN domain</fullName>
    </submittedName>
</protein>